<dbReference type="EMBL" id="JAEINI020000002">
    <property type="protein sequence ID" value="MCB5226081.1"/>
    <property type="molecule type" value="Genomic_DNA"/>
</dbReference>
<gene>
    <name evidence="1" type="ORF">JAO78_004560</name>
</gene>
<reference evidence="1 2" key="1">
    <citation type="submission" date="2021-10" db="EMBL/GenBank/DDBJ databases">
        <title>Alishewanella koreense sp. nov. isolated from seawater of southwestern coast in South Korea and the proposal for the reclassification of Rheinheimera perlucida and Rheinheimera tuosuensis as Arsukibacterium perlucida and Arsukibacterium tuosuensis.</title>
        <authorList>
            <person name="Kim K.H."/>
            <person name="Ruan W."/>
            <person name="Kim K.R."/>
            <person name="Baek J.H."/>
            <person name="Jeon C.O."/>
        </authorList>
    </citation>
    <scope>NUCLEOTIDE SEQUENCE [LARGE SCALE GENOMIC DNA]</scope>
    <source>
        <strain evidence="1 2">16-MA</strain>
    </source>
</reference>
<keyword evidence="2" id="KW-1185">Reference proteome</keyword>
<protein>
    <recommendedName>
        <fullName evidence="3">Lipoprotein</fullName>
    </recommendedName>
</protein>
<dbReference type="PROSITE" id="PS51257">
    <property type="entry name" value="PROKAR_LIPOPROTEIN"/>
    <property type="match status" value="1"/>
</dbReference>
<dbReference type="Proteomes" id="UP000633814">
    <property type="component" value="Unassembled WGS sequence"/>
</dbReference>
<dbReference type="RefSeq" id="WP_226750171.1">
    <property type="nucleotide sequence ID" value="NZ_JAEINI020000002.1"/>
</dbReference>
<evidence type="ECO:0000313" key="1">
    <source>
        <dbReference type="EMBL" id="MCB5226081.1"/>
    </source>
</evidence>
<name>A0ABS8C176_9ALTE</name>
<proteinExistence type="predicted"/>
<evidence type="ECO:0008006" key="3">
    <source>
        <dbReference type="Google" id="ProtNLM"/>
    </source>
</evidence>
<evidence type="ECO:0000313" key="2">
    <source>
        <dbReference type="Proteomes" id="UP000633814"/>
    </source>
</evidence>
<organism evidence="1 2">
    <name type="scientific">Alishewanella maricola</name>
    <dbReference type="NCBI Taxonomy" id="2795740"/>
    <lineage>
        <taxon>Bacteria</taxon>
        <taxon>Pseudomonadati</taxon>
        <taxon>Pseudomonadota</taxon>
        <taxon>Gammaproteobacteria</taxon>
        <taxon>Alteromonadales</taxon>
        <taxon>Alteromonadaceae</taxon>
        <taxon>Alishewanella</taxon>
    </lineage>
</organism>
<accession>A0ABS8C176</accession>
<sequence>MLNKNAITSVIISLLLTGCGGGSSNDAPPGNGSGNNSTLTLQANVIQETHCGTTVSSPNAEILVHDQNWRVVSRHKANSAGQISAAITGANTVNLSIITFSTGAGAEFVVNSYAQHPVVDMGTIFVPGKTQQGCECRTTDVRVNSPNGALSASDVQLTGFSSPELRKSSPAFNEVLFEQVGICRVANGSWPLLTAFANHGSANASAGSIRQYNGNNEVSLALNQNVSTIPVSVDSSSASLLEGHFTETGTINLRSRTNSNEVYVFNELDGVNYIMVRASDNQFDVTDEGTVLRSSSQRINFLPPINDAVVLNIPTSDAMGALENFLVRDLPSDNFNYNLGTIPGFNTFYLYVQTTLTDGTRYFQSFVGPLQGQYPDDVAPADYGIDDKFDENIRATVAVSVIRYNESDSYQQYLLNQIERSKLPAAARATGKWAKYSTVSIQVTAPN</sequence>
<comment type="caution">
    <text evidence="1">The sequence shown here is derived from an EMBL/GenBank/DDBJ whole genome shotgun (WGS) entry which is preliminary data.</text>
</comment>